<dbReference type="GO" id="GO:0035251">
    <property type="term" value="F:UDP-glucosyltransferase activity"/>
    <property type="evidence" value="ECO:0007669"/>
    <property type="project" value="InterPro"/>
</dbReference>
<evidence type="ECO:0000259" key="3">
    <source>
        <dbReference type="Pfam" id="PF26168"/>
    </source>
</evidence>
<comment type="caution">
    <text evidence="4">The sequence shown here is derived from an EMBL/GenBank/DDBJ whole genome shotgun (WGS) entry which is preliminary data.</text>
</comment>
<dbReference type="Gene3D" id="3.40.50.2000">
    <property type="entry name" value="Glycogen Phosphorylase B"/>
    <property type="match status" value="2"/>
</dbReference>
<dbReference type="AlphaFoldDB" id="A0AAU9RUN5"/>
<evidence type="ECO:0000256" key="2">
    <source>
        <dbReference type="ARBA" id="ARBA00022676"/>
    </source>
</evidence>
<name>A0AAU9RUN5_THLAR</name>
<keyword evidence="2" id="KW-0808">Transferase</keyword>
<dbReference type="InterPro" id="IPR058980">
    <property type="entry name" value="Glyco_transf_N"/>
</dbReference>
<dbReference type="SUPFAM" id="SSF53756">
    <property type="entry name" value="UDP-Glycosyltransferase/glycogen phosphorylase"/>
    <property type="match status" value="1"/>
</dbReference>
<organism evidence="4 5">
    <name type="scientific">Thlaspi arvense</name>
    <name type="common">Field penny-cress</name>
    <dbReference type="NCBI Taxonomy" id="13288"/>
    <lineage>
        <taxon>Eukaryota</taxon>
        <taxon>Viridiplantae</taxon>
        <taxon>Streptophyta</taxon>
        <taxon>Embryophyta</taxon>
        <taxon>Tracheophyta</taxon>
        <taxon>Spermatophyta</taxon>
        <taxon>Magnoliopsida</taxon>
        <taxon>eudicotyledons</taxon>
        <taxon>Gunneridae</taxon>
        <taxon>Pentapetalae</taxon>
        <taxon>rosids</taxon>
        <taxon>malvids</taxon>
        <taxon>Brassicales</taxon>
        <taxon>Brassicaceae</taxon>
        <taxon>Thlaspideae</taxon>
        <taxon>Thlaspi</taxon>
    </lineage>
</organism>
<evidence type="ECO:0000313" key="4">
    <source>
        <dbReference type="EMBL" id="CAH2051012.1"/>
    </source>
</evidence>
<accession>A0AAU9RUN5</accession>
<dbReference type="PANTHER" id="PTHR48049">
    <property type="entry name" value="GLYCOSYLTRANSFERASE"/>
    <property type="match status" value="1"/>
</dbReference>
<keyword evidence="2" id="KW-0328">Glycosyltransferase</keyword>
<protein>
    <recommendedName>
        <fullName evidence="3">Glycosyltransferase N-terminal domain-containing protein</fullName>
    </recommendedName>
</protein>
<sequence length="272" mass="30208">MGGEVKVVMLPFLAFGHLIPFHHLATALAKAGVHVIFVSTPNNIRRLPKLPQEIVNMIEFIQFPLPESLLASFLSLVADRSPNWIIADVIPHWAADVARDLDIPLILFNVSLPESFEAPPRWVDFPSSVAFRNHEAVAVHAGLYGKNASGIADAQRLAKLLQASQAIAVRSCKEIENEYLNLYVKITNKPVIPGLNARLLVDKGLAIEVEREEDGSFNRNGVAQCLRRAMEGAEGERLKVRAEEAAAIFSDRKLQDQYVADFVDYLRKGPRK</sequence>
<dbReference type="PANTHER" id="PTHR48049:SF57">
    <property type="entry name" value="UDP-GLYCOSYLTRANSFERASE 91C1-LIKE"/>
    <property type="match status" value="1"/>
</dbReference>
<feature type="domain" description="Glycosyltransferase N-terminal" evidence="3">
    <location>
        <begin position="4"/>
        <end position="67"/>
    </location>
</feature>
<keyword evidence="5" id="KW-1185">Reference proteome</keyword>
<comment type="similarity">
    <text evidence="1">Belongs to the UDP-glycosyltransferase family.</text>
</comment>
<proteinExistence type="inferred from homology"/>
<dbReference type="Proteomes" id="UP000836841">
    <property type="component" value="Unassembled WGS sequence"/>
</dbReference>
<dbReference type="InterPro" id="IPR050481">
    <property type="entry name" value="UDP-glycosyltransf_plant"/>
</dbReference>
<gene>
    <name evidence="4" type="ORF">TAV2_LOCUS8690</name>
</gene>
<evidence type="ECO:0000256" key="1">
    <source>
        <dbReference type="ARBA" id="ARBA00009995"/>
    </source>
</evidence>
<dbReference type="Pfam" id="PF26168">
    <property type="entry name" value="Glyco_transf_N"/>
    <property type="match status" value="1"/>
</dbReference>
<dbReference type="EMBL" id="CAJVSB020000454">
    <property type="protein sequence ID" value="CAH2051012.1"/>
    <property type="molecule type" value="Genomic_DNA"/>
</dbReference>
<reference evidence="4 5" key="1">
    <citation type="submission" date="2022-03" db="EMBL/GenBank/DDBJ databases">
        <authorList>
            <person name="Nunn A."/>
            <person name="Chopra R."/>
            <person name="Nunn A."/>
            <person name="Contreras Garrido A."/>
        </authorList>
    </citation>
    <scope>NUCLEOTIDE SEQUENCE [LARGE SCALE GENOMIC DNA]</scope>
</reference>
<evidence type="ECO:0000313" key="5">
    <source>
        <dbReference type="Proteomes" id="UP000836841"/>
    </source>
</evidence>